<evidence type="ECO:0000313" key="11">
    <source>
        <dbReference type="Proteomes" id="UP000030755"/>
    </source>
</evidence>
<dbReference type="Gene3D" id="3.40.50.150">
    <property type="entry name" value="Vaccinia Virus protein VP39"/>
    <property type="match status" value="1"/>
</dbReference>
<dbReference type="GO" id="GO:0018423">
    <property type="term" value="F:protein C-terminal leucine carboxyl O-methyltransferase activity"/>
    <property type="evidence" value="ECO:0007669"/>
    <property type="project" value="UniProtKB-EC"/>
</dbReference>
<comment type="catalytic activity">
    <reaction evidence="1 8">
        <text>[phosphatase 2A protein]-C-terminal L-leucine + S-adenosyl-L-methionine = [phosphatase 2A protein]-C-terminal L-leucine methyl ester + S-adenosyl-L-homocysteine</text>
        <dbReference type="Rhea" id="RHEA:48544"/>
        <dbReference type="Rhea" id="RHEA-COMP:12134"/>
        <dbReference type="Rhea" id="RHEA-COMP:12135"/>
        <dbReference type="ChEBI" id="CHEBI:57856"/>
        <dbReference type="ChEBI" id="CHEBI:59789"/>
        <dbReference type="ChEBI" id="CHEBI:90516"/>
        <dbReference type="ChEBI" id="CHEBI:90517"/>
        <dbReference type="EC" id="2.1.1.233"/>
    </reaction>
</comment>
<dbReference type="AlphaFoldDB" id="A0A075B1T8"/>
<evidence type="ECO:0000313" key="10">
    <source>
        <dbReference type="EMBL" id="EPZ36504.1"/>
    </source>
</evidence>
<feature type="binding site" evidence="9">
    <location>
        <begin position="168"/>
        <end position="169"/>
    </location>
    <ligand>
        <name>S-adenosyl-L-methionine</name>
        <dbReference type="ChEBI" id="CHEBI:59789"/>
    </ligand>
</feature>
<evidence type="ECO:0000256" key="7">
    <source>
        <dbReference type="ARBA" id="ARBA00022691"/>
    </source>
</evidence>
<dbReference type="STRING" id="988480.A0A075B1T8"/>
<gene>
    <name evidence="10" type="ORF">O9G_005376</name>
</gene>
<keyword evidence="11" id="KW-1185">Reference proteome</keyword>
<evidence type="ECO:0000256" key="3">
    <source>
        <dbReference type="ARBA" id="ARBA00012834"/>
    </source>
</evidence>
<name>A0A075B1T8_ROZAC</name>
<dbReference type="EMBL" id="KE560536">
    <property type="protein sequence ID" value="EPZ36504.1"/>
    <property type="molecule type" value="Genomic_DNA"/>
</dbReference>
<dbReference type="PANTHER" id="PTHR13600">
    <property type="entry name" value="LEUCINE CARBOXYL METHYLTRANSFERASE"/>
    <property type="match status" value="1"/>
</dbReference>
<dbReference type="OrthoDB" id="203237at2759"/>
<dbReference type="EC" id="2.1.1.233" evidence="3 8"/>
<reference evidence="10 11" key="1">
    <citation type="journal article" date="2013" name="Curr. Biol.">
        <title>Shared signatures of parasitism and phylogenomics unite Cryptomycota and microsporidia.</title>
        <authorList>
            <person name="James T.Y."/>
            <person name="Pelin A."/>
            <person name="Bonen L."/>
            <person name="Ahrendt S."/>
            <person name="Sain D."/>
            <person name="Corradi N."/>
            <person name="Stajich J.E."/>
        </authorList>
    </citation>
    <scope>NUCLEOTIDE SEQUENCE [LARGE SCALE GENOMIC DNA]</scope>
    <source>
        <strain evidence="10 11">CSF55</strain>
    </source>
</reference>
<evidence type="ECO:0000256" key="1">
    <source>
        <dbReference type="ARBA" id="ARBA00000724"/>
    </source>
</evidence>
<dbReference type="PIRSF" id="PIRSF016305">
    <property type="entry name" value="LCM_mtfrase"/>
    <property type="match status" value="1"/>
</dbReference>
<comment type="similarity">
    <text evidence="2 8">Belongs to the methyltransferase superfamily. LCMT family.</text>
</comment>
<dbReference type="Proteomes" id="UP000030755">
    <property type="component" value="Unassembled WGS sequence"/>
</dbReference>
<dbReference type="InterPro" id="IPR029063">
    <property type="entry name" value="SAM-dependent_MTases_sf"/>
</dbReference>
<evidence type="ECO:0000256" key="9">
    <source>
        <dbReference type="PIRSR" id="PIRSR016305-1"/>
    </source>
</evidence>
<evidence type="ECO:0000256" key="4">
    <source>
        <dbReference type="ARBA" id="ARBA00017497"/>
    </source>
</evidence>
<comment type="function">
    <text evidence="8">Methylates the carboxyl group of the C-terminal leucine residue of protein phosphatase 2A catalytic subunits to form alpha-leucine ester residues.</text>
</comment>
<organism evidence="10 11">
    <name type="scientific">Rozella allomycis (strain CSF55)</name>
    <dbReference type="NCBI Taxonomy" id="988480"/>
    <lineage>
        <taxon>Eukaryota</taxon>
        <taxon>Fungi</taxon>
        <taxon>Fungi incertae sedis</taxon>
        <taxon>Cryptomycota</taxon>
        <taxon>Cryptomycota incertae sedis</taxon>
        <taxon>Rozella</taxon>
    </lineage>
</organism>
<dbReference type="PANTHER" id="PTHR13600:SF21">
    <property type="entry name" value="LEUCINE CARBOXYL METHYLTRANSFERASE 1"/>
    <property type="match status" value="1"/>
</dbReference>
<keyword evidence="7 8" id="KW-0949">S-adenosyl-L-methionine</keyword>
<sequence>MILEKLRDPFEDNQVSQFTDKFIQQTNSDALICKCSAVRAKYLDDPFALALCTREFKCSPIMNRGTFVRTKTIDQIVLSFIQNFKESTVQILSLGAGSDTRFFNLIKRRHYRNIKYFEVDFAAVNAKKCNVIKRKKEFLSLLDNPRIDNPRIDISEIYSDDYFLLSEDLRNFKTKVMPKLITCGFTYTNPTIVLSECVLIYLDSIVGDAIISTLSSVLTTSCFVTYEQIKPHDAFGSVMIDNLKAKNISLLSIEKYPDLIAQKERYLSLGCDFSFCLDMYEVYQKMITEDEKERIAKLEIMDEIEEFILLLQHYCLLVASHNFNISDIIKI</sequence>
<dbReference type="InterPro" id="IPR016651">
    <property type="entry name" value="LCMT1"/>
</dbReference>
<proteinExistence type="inferred from homology"/>
<keyword evidence="6 8" id="KW-0808">Transferase</keyword>
<accession>A0A075B1T8</accession>
<dbReference type="OMA" id="IIYEPIR"/>
<feature type="binding site" evidence="9">
    <location>
        <position position="196"/>
    </location>
    <ligand>
        <name>S-adenosyl-L-methionine</name>
        <dbReference type="ChEBI" id="CHEBI:59789"/>
    </ligand>
</feature>
<dbReference type="GO" id="GO:0032259">
    <property type="term" value="P:methylation"/>
    <property type="evidence" value="ECO:0007669"/>
    <property type="project" value="UniProtKB-KW"/>
</dbReference>
<evidence type="ECO:0000256" key="6">
    <source>
        <dbReference type="ARBA" id="ARBA00022679"/>
    </source>
</evidence>
<feature type="binding site" evidence="9">
    <location>
        <position position="69"/>
    </location>
    <ligand>
        <name>S-adenosyl-L-methionine</name>
        <dbReference type="ChEBI" id="CHEBI:59789"/>
    </ligand>
</feature>
<dbReference type="HOGENOM" id="CLU_031312_1_0_1"/>
<evidence type="ECO:0000256" key="2">
    <source>
        <dbReference type="ARBA" id="ARBA00010703"/>
    </source>
</evidence>
<evidence type="ECO:0000256" key="5">
    <source>
        <dbReference type="ARBA" id="ARBA00022603"/>
    </source>
</evidence>
<protein>
    <recommendedName>
        <fullName evidence="4 8">Leucine carboxyl methyltransferase 1</fullName>
        <ecNumber evidence="3 8">2.1.1.233</ecNumber>
    </recommendedName>
</protein>
<feature type="binding site" evidence="9">
    <location>
        <position position="95"/>
    </location>
    <ligand>
        <name>S-adenosyl-L-methionine</name>
        <dbReference type="ChEBI" id="CHEBI:59789"/>
    </ligand>
</feature>
<keyword evidence="5 8" id="KW-0489">Methyltransferase</keyword>
<dbReference type="Pfam" id="PF04072">
    <property type="entry name" value="LCM"/>
    <property type="match status" value="1"/>
</dbReference>
<dbReference type="InterPro" id="IPR007213">
    <property type="entry name" value="Ppm1/Ppm2/Tcmp"/>
</dbReference>
<evidence type="ECO:0000256" key="8">
    <source>
        <dbReference type="PIRNR" id="PIRNR016305"/>
    </source>
</evidence>
<dbReference type="SUPFAM" id="SSF53335">
    <property type="entry name" value="S-adenosyl-L-methionine-dependent methyltransferases"/>
    <property type="match status" value="1"/>
</dbReference>